<evidence type="ECO:0000256" key="1">
    <source>
        <dbReference type="ARBA" id="ARBA00004141"/>
    </source>
</evidence>
<comment type="subcellular location">
    <subcellularLocation>
        <location evidence="1">Membrane</location>
        <topology evidence="1">Multi-pass membrane protein</topology>
    </subcellularLocation>
</comment>
<feature type="transmembrane region" description="Helical" evidence="7">
    <location>
        <begin position="189"/>
        <end position="214"/>
    </location>
</feature>
<dbReference type="Pfam" id="PF05277">
    <property type="entry name" value="DUF726"/>
    <property type="match status" value="1"/>
</dbReference>
<protein>
    <recommendedName>
        <fullName evidence="9">Transmembrane and coiled-coil domain-containing protein 4</fullName>
    </recommendedName>
</protein>
<feature type="transmembrane region" description="Helical" evidence="7">
    <location>
        <begin position="226"/>
        <end position="249"/>
    </location>
</feature>
<dbReference type="GO" id="GO:0016020">
    <property type="term" value="C:membrane"/>
    <property type="evidence" value="ECO:0007669"/>
    <property type="project" value="UniProtKB-SubCell"/>
</dbReference>
<evidence type="ECO:0000256" key="2">
    <source>
        <dbReference type="ARBA" id="ARBA00009824"/>
    </source>
</evidence>
<feature type="transmembrane region" description="Helical" evidence="7">
    <location>
        <begin position="356"/>
        <end position="379"/>
    </location>
</feature>
<dbReference type="AlphaFoldDB" id="A0A0K8SA61"/>
<dbReference type="Gene3D" id="3.40.50.1820">
    <property type="entry name" value="alpha/beta hydrolase"/>
    <property type="match status" value="1"/>
</dbReference>
<proteinExistence type="inferred from homology"/>
<evidence type="ECO:0000256" key="6">
    <source>
        <dbReference type="SAM" id="MobiDB-lite"/>
    </source>
</evidence>
<evidence type="ECO:0000256" key="7">
    <source>
        <dbReference type="SAM" id="Phobius"/>
    </source>
</evidence>
<dbReference type="EMBL" id="GBRD01015645">
    <property type="protein sequence ID" value="JAG50181.1"/>
    <property type="molecule type" value="Transcribed_RNA"/>
</dbReference>
<name>A0A0K8SA61_LYGHE</name>
<dbReference type="InterPro" id="IPR007941">
    <property type="entry name" value="DUF726"/>
</dbReference>
<reference evidence="8" key="1">
    <citation type="submission" date="2014-09" db="EMBL/GenBank/DDBJ databases">
        <authorList>
            <person name="Magalhaes I.L.F."/>
            <person name="Oliveira U."/>
            <person name="Santos F.R."/>
            <person name="Vidigal T.H.D.A."/>
            <person name="Brescovit A.D."/>
            <person name="Santos A.J."/>
        </authorList>
    </citation>
    <scope>NUCLEOTIDE SEQUENCE</scope>
</reference>
<organism evidence="8">
    <name type="scientific">Lygus hesperus</name>
    <name type="common">Western plant bug</name>
    <dbReference type="NCBI Taxonomy" id="30085"/>
    <lineage>
        <taxon>Eukaryota</taxon>
        <taxon>Metazoa</taxon>
        <taxon>Ecdysozoa</taxon>
        <taxon>Arthropoda</taxon>
        <taxon>Hexapoda</taxon>
        <taxon>Insecta</taxon>
        <taxon>Pterygota</taxon>
        <taxon>Neoptera</taxon>
        <taxon>Paraneoptera</taxon>
        <taxon>Hemiptera</taxon>
        <taxon>Heteroptera</taxon>
        <taxon>Panheteroptera</taxon>
        <taxon>Cimicomorpha</taxon>
        <taxon>Miridae</taxon>
        <taxon>Mirini</taxon>
        <taxon>Lygus</taxon>
    </lineage>
</organism>
<evidence type="ECO:0000256" key="5">
    <source>
        <dbReference type="ARBA" id="ARBA00023136"/>
    </source>
</evidence>
<dbReference type="InterPro" id="IPR029058">
    <property type="entry name" value="AB_hydrolase_fold"/>
</dbReference>
<dbReference type="SUPFAM" id="SSF53474">
    <property type="entry name" value="alpha/beta-Hydrolases"/>
    <property type="match status" value="1"/>
</dbReference>
<comment type="similarity">
    <text evidence="2">Belongs to the TMCO4 family.</text>
</comment>
<evidence type="ECO:0008006" key="9">
    <source>
        <dbReference type="Google" id="ProtNLM"/>
    </source>
</evidence>
<evidence type="ECO:0000256" key="4">
    <source>
        <dbReference type="ARBA" id="ARBA00022989"/>
    </source>
</evidence>
<dbReference type="PANTHER" id="PTHR17920">
    <property type="entry name" value="TRANSMEMBRANE AND COILED-COIL DOMAIN-CONTAINING PROTEIN 4 TMCO4"/>
    <property type="match status" value="1"/>
</dbReference>
<keyword evidence="5 7" id="KW-0472">Membrane</keyword>
<keyword evidence="3 7" id="KW-0812">Transmembrane</keyword>
<dbReference type="PANTHER" id="PTHR17920:SF3">
    <property type="entry name" value="TRANSMEMBRANE AND COILED-COIL DOMAIN-CONTAINING PROTEIN 4"/>
    <property type="match status" value="1"/>
</dbReference>
<sequence>MSEAFEDYLPNDFEGVEVGIESEDLLDLSKALSDAGKYSYAGLCAVTLNKLFYYNEWDRKFCRECMKCIISHLELPSTVQPIMDLLLKGEMENTVDSFKDILSTESVLQESLKPLLQDLIAIAVQEGEYDARWRVLIRKMSEIIGCHFEEMELYEITVIHCLTRDQQNQSDAEKKASKSRERIVKAKRYALIGLATIGGGALIGVTGGLAAPLITSGLAPLFGTSAFLTAMGGVAGAATMGTLFGAAGASLAGYKMNKRVGEIEEFAFGQLCPYTDNGRDGLTMVTTPQLDVTIAISGWIKDEREDNFTRSWKVLSCSREQYYLRYESSYLLELGRALEYFMSIALGMAAQEALKYTILSGIMTAIAWPAGLLGLANVIDNPWGVCCRRSAQVGKHLAEVLLKREHGRRPVTLIGYSLGARVIFYCLREMSERENSTGLVQDAILIGSPCTGNPEKWKKIMQIVAGTVINGYSKTDWLLRFLYRALSMPRGGVAGLQALEFEHPRLQNVDLSDIVTGHSDYYDHMPHILKKLKIRVVEDPEGLPVTRSDSHLAVPVTNNETPMTKSQSDSVLLNNNIDK</sequence>
<evidence type="ECO:0000256" key="3">
    <source>
        <dbReference type="ARBA" id="ARBA00022692"/>
    </source>
</evidence>
<evidence type="ECO:0000313" key="8">
    <source>
        <dbReference type="EMBL" id="JAG50181.1"/>
    </source>
</evidence>
<keyword evidence="4 7" id="KW-1133">Transmembrane helix</keyword>
<dbReference type="EMBL" id="GBRD01009213">
    <property type="protein sequence ID" value="JAG56608.1"/>
    <property type="molecule type" value="Transcribed_RNA"/>
</dbReference>
<accession>A0A0K8SA61</accession>
<feature type="region of interest" description="Disordered" evidence="6">
    <location>
        <begin position="557"/>
        <end position="579"/>
    </location>
</feature>